<evidence type="ECO:0000313" key="5">
    <source>
        <dbReference type="EMBL" id="RXN16239.1"/>
    </source>
</evidence>
<proteinExistence type="predicted"/>
<dbReference type="FunFam" id="3.30.70.270:FF:000062">
    <property type="entry name" value="Uncharacterized protein"/>
    <property type="match status" value="2"/>
</dbReference>
<name>A0A498M5S3_LABRO</name>
<dbReference type="PROSITE" id="PS50994">
    <property type="entry name" value="INTEGRASE"/>
    <property type="match status" value="1"/>
</dbReference>
<accession>A0A498M5S3</accession>
<feature type="coiled-coil region" evidence="3">
    <location>
        <begin position="2"/>
        <end position="36"/>
    </location>
</feature>
<dbReference type="Gene3D" id="1.10.340.70">
    <property type="match status" value="2"/>
</dbReference>
<dbReference type="SUPFAM" id="SSF56672">
    <property type="entry name" value="DNA/RNA polymerases"/>
    <property type="match status" value="2"/>
</dbReference>
<dbReference type="PANTHER" id="PTHR37984:SF5">
    <property type="entry name" value="PROTEIN NYNRIN-LIKE"/>
    <property type="match status" value="1"/>
</dbReference>
<dbReference type="Pfam" id="PF17921">
    <property type="entry name" value="Integrase_H2C2"/>
    <property type="match status" value="2"/>
</dbReference>
<dbReference type="FunFam" id="3.10.20.370:FF:000001">
    <property type="entry name" value="Retrovirus-related Pol polyprotein from transposon 17.6-like protein"/>
    <property type="match status" value="2"/>
</dbReference>
<dbReference type="Gene3D" id="3.30.420.10">
    <property type="entry name" value="Ribonuclease H-like superfamily/Ribonuclease H"/>
    <property type="match status" value="3"/>
</dbReference>
<dbReference type="InterPro" id="IPR041577">
    <property type="entry name" value="RT_RNaseH_2"/>
</dbReference>
<comment type="caution">
    <text evidence="5">The sequence shown here is derived from an EMBL/GenBank/DDBJ whole genome shotgun (WGS) entry which is preliminary data.</text>
</comment>
<reference evidence="5 6" key="1">
    <citation type="submission" date="2018-03" db="EMBL/GenBank/DDBJ databases">
        <title>Draft genome sequence of Rohu Carp (Labeo rohita).</title>
        <authorList>
            <person name="Das P."/>
            <person name="Kushwaha B."/>
            <person name="Joshi C.G."/>
            <person name="Kumar D."/>
            <person name="Nagpure N.S."/>
            <person name="Sahoo L."/>
            <person name="Das S.P."/>
            <person name="Bit A."/>
            <person name="Patnaik S."/>
            <person name="Meher P.K."/>
            <person name="Jayasankar P."/>
            <person name="Koringa P.G."/>
            <person name="Patel N.V."/>
            <person name="Hinsu A.T."/>
            <person name="Kumar R."/>
            <person name="Pandey M."/>
            <person name="Agarwal S."/>
            <person name="Srivastava S."/>
            <person name="Singh M."/>
            <person name="Iquebal M.A."/>
            <person name="Jaiswal S."/>
            <person name="Angadi U.B."/>
            <person name="Kumar N."/>
            <person name="Raza M."/>
            <person name="Shah T.M."/>
            <person name="Rai A."/>
            <person name="Jena J.K."/>
        </authorList>
    </citation>
    <scope>NUCLEOTIDE SEQUENCE [LARGE SCALE GENOMIC DNA]</scope>
    <source>
        <strain evidence="5">DASCIFA01</strain>
        <tissue evidence="5">Testis</tissue>
    </source>
</reference>
<protein>
    <recommendedName>
        <fullName evidence="2">Gypsy retrotransposon integrase-like protein 1</fullName>
    </recommendedName>
</protein>
<keyword evidence="3" id="KW-0175">Coiled coil</keyword>
<dbReference type="GO" id="GO:0003676">
    <property type="term" value="F:nucleic acid binding"/>
    <property type="evidence" value="ECO:0007669"/>
    <property type="project" value="InterPro"/>
</dbReference>
<dbReference type="STRING" id="84645.A0A498M5S3"/>
<dbReference type="InterPro" id="IPR001584">
    <property type="entry name" value="Integrase_cat-core"/>
</dbReference>
<gene>
    <name evidence="5" type="ORF">ROHU_008450</name>
</gene>
<dbReference type="Gene3D" id="3.10.20.370">
    <property type="match status" value="2"/>
</dbReference>
<dbReference type="InterPro" id="IPR050951">
    <property type="entry name" value="Retrovirus_Pol_polyprotein"/>
</dbReference>
<dbReference type="EMBL" id="QBIY01012801">
    <property type="protein sequence ID" value="RXN16239.1"/>
    <property type="molecule type" value="Genomic_DNA"/>
</dbReference>
<dbReference type="SUPFAM" id="SSF53098">
    <property type="entry name" value="Ribonuclease H-like"/>
    <property type="match status" value="2"/>
</dbReference>
<dbReference type="Gene3D" id="3.30.70.270">
    <property type="match status" value="4"/>
</dbReference>
<dbReference type="CDD" id="cd09274">
    <property type="entry name" value="RNase_HI_RT_Ty3"/>
    <property type="match status" value="2"/>
</dbReference>
<feature type="domain" description="Integrase catalytic" evidence="4">
    <location>
        <begin position="1140"/>
        <end position="1196"/>
    </location>
</feature>
<dbReference type="GO" id="GO:0015074">
    <property type="term" value="P:DNA integration"/>
    <property type="evidence" value="ECO:0007669"/>
    <property type="project" value="InterPro"/>
</dbReference>
<dbReference type="FunFam" id="1.10.340.70:FF:000001">
    <property type="entry name" value="Retrovirus-related Pol polyprotein from transposon gypsy-like Protein"/>
    <property type="match status" value="2"/>
</dbReference>
<dbReference type="InterPro" id="IPR036397">
    <property type="entry name" value="RNaseH_sf"/>
</dbReference>
<dbReference type="InterPro" id="IPR043502">
    <property type="entry name" value="DNA/RNA_pol_sf"/>
</dbReference>
<evidence type="ECO:0000256" key="1">
    <source>
        <dbReference type="ARBA" id="ARBA00023268"/>
    </source>
</evidence>
<dbReference type="InterPro" id="IPR041588">
    <property type="entry name" value="Integrase_H2C2"/>
</dbReference>
<dbReference type="Pfam" id="PF17919">
    <property type="entry name" value="RT_RNaseH_2"/>
    <property type="match status" value="2"/>
</dbReference>
<sequence length="1196" mass="135627">MFNEALKDKHALEEQEQQLRRKREQLDLEVELAASNAKLAVLEAFERKGSSHGSSQGKAAASVWIVKNGFPYSGCFLPVVPYWGVTQHLEWLEVVLGRLKLEGLKAKLEKCALFKQQVKYLGHVVSSQGVATDPSKVEVVAKWGRPVNVTELRSFLGFASYYRRFVEGFAKLAAPLHKLVAEFVGGRHKKSAGPRFASAWTEHCHNSFDTLKEKLTTSPILAYADFSLPFILEVDASHRGLGAVLSQEQEGKVRPIAFASRSLRPTERHPVNYSSMKLEFLALKWAMTEKFREYLLGHRCVVFTDNNPLSHLESAKLGATEQRWAAQLAVFDFEIRYRPDADTDIGRVLCLWRRKSFPGGDERRSLSKGSLTVLRQWDRLVECEGVLYRRIFRPDGREEIFQVLLPSVLREEILRWLHQEHGHQGIERTTELVRQRCYWPGMTGEVARWCRECERCQSAKDLQPVASSFMGHLLASRPNEILAVDFTVLEPSSSGLENVLVMTDVFTKYTLAVPTRDQRAETVARGGMVLLYKVEKSRTTPYHPAGNGQCERFNRTLHNLLRTLPPSIHRVEDTVAGNVHEWVIEHQTRLQVAFEGAREHLRITAERRKIQHDSHVRDTPLGEGQLVYLRDVGVRGRSKIRTCGAQWCIRTTLKSCGWRLAGVAPLQNDTEILWLAFDWGCPSAGAECLRQWRIFGVGASFTSAGYSGCVCVSVCMRVSQSQGKAAASVWIVKNGFPYSGCFLPVVPYWGVTQHLEWLEVVLGRLKLEGLKAKLEKCALFKQQVKYLGHVVSSQGVATDPSKVEVVAKWGRPVNVTELRSFLGFASYYRRFVEGFAKLAAPLHKLVAEFVGGRHKKSAGPRFASAWTEHCHNSFDTLKEKLTTSPILAYADFSLPFILEVDASHRGLGAVLSQEQEGKVRPIAFASRSLRPTERHPVNYSSMKLEFLALKWAMTEKFREYLLGHRCVVFTDNNPLSHLESAKLGATEQRWAAQLAVFDFEIRYRPDADTDIGRVLCFWRRKSFPGGDERRSLSKGSLTVLRQWDRLVEREGVLYRRIFRPDGREEIFQVLLPSVLREEILRWLHQEHGHQGIERTTELVRQRCYRPGMTGEVARWCRECERCQSAKDLQPVASSFMGHLLASRPNEILAVDFTVLEPSSSGLENVLVMTDVFTKYTLAVPTRDQRAETVARGGMVL</sequence>
<evidence type="ECO:0000256" key="3">
    <source>
        <dbReference type="SAM" id="Coils"/>
    </source>
</evidence>
<dbReference type="AlphaFoldDB" id="A0A498M5S3"/>
<dbReference type="Proteomes" id="UP000290572">
    <property type="component" value="Unassembled WGS sequence"/>
</dbReference>
<evidence type="ECO:0000313" key="6">
    <source>
        <dbReference type="Proteomes" id="UP000290572"/>
    </source>
</evidence>
<keyword evidence="1" id="KW-0511">Multifunctional enzyme</keyword>
<evidence type="ECO:0000256" key="2">
    <source>
        <dbReference type="ARBA" id="ARBA00039658"/>
    </source>
</evidence>
<organism evidence="5 6">
    <name type="scientific">Labeo rohita</name>
    <name type="common">Indian major carp</name>
    <name type="synonym">Cyprinus rohita</name>
    <dbReference type="NCBI Taxonomy" id="84645"/>
    <lineage>
        <taxon>Eukaryota</taxon>
        <taxon>Metazoa</taxon>
        <taxon>Chordata</taxon>
        <taxon>Craniata</taxon>
        <taxon>Vertebrata</taxon>
        <taxon>Euteleostomi</taxon>
        <taxon>Actinopterygii</taxon>
        <taxon>Neopterygii</taxon>
        <taxon>Teleostei</taxon>
        <taxon>Ostariophysi</taxon>
        <taxon>Cypriniformes</taxon>
        <taxon>Cyprinidae</taxon>
        <taxon>Labeoninae</taxon>
        <taxon>Labeonini</taxon>
        <taxon>Labeo</taxon>
    </lineage>
</organism>
<keyword evidence="6" id="KW-1185">Reference proteome</keyword>
<dbReference type="InterPro" id="IPR012337">
    <property type="entry name" value="RNaseH-like_sf"/>
</dbReference>
<dbReference type="InterPro" id="IPR043128">
    <property type="entry name" value="Rev_trsase/Diguanyl_cyclase"/>
</dbReference>
<dbReference type="PANTHER" id="PTHR37984">
    <property type="entry name" value="PROTEIN CBG26694"/>
    <property type="match status" value="1"/>
</dbReference>
<evidence type="ECO:0000259" key="4">
    <source>
        <dbReference type="PROSITE" id="PS50994"/>
    </source>
</evidence>